<accession>A0A834YCG4</accession>
<organism evidence="2 3">
    <name type="scientific">Tetracentron sinense</name>
    <name type="common">Spur-leaf</name>
    <dbReference type="NCBI Taxonomy" id="13715"/>
    <lineage>
        <taxon>Eukaryota</taxon>
        <taxon>Viridiplantae</taxon>
        <taxon>Streptophyta</taxon>
        <taxon>Embryophyta</taxon>
        <taxon>Tracheophyta</taxon>
        <taxon>Spermatophyta</taxon>
        <taxon>Magnoliopsida</taxon>
        <taxon>Trochodendrales</taxon>
        <taxon>Trochodendraceae</taxon>
        <taxon>Tetracentron</taxon>
    </lineage>
</organism>
<dbReference type="Pfam" id="PF24750">
    <property type="entry name" value="b-prop_At3g26010-like"/>
    <property type="match status" value="1"/>
</dbReference>
<dbReference type="SUPFAM" id="SSF81383">
    <property type="entry name" value="F-box domain"/>
    <property type="match status" value="1"/>
</dbReference>
<gene>
    <name evidence="2" type="ORF">HHK36_030412</name>
</gene>
<feature type="domain" description="F-box" evidence="1">
    <location>
        <begin position="21"/>
        <end position="61"/>
    </location>
</feature>
<dbReference type="InterPro" id="IPR055290">
    <property type="entry name" value="At3g26010-like"/>
</dbReference>
<proteinExistence type="predicted"/>
<name>A0A834YCG4_TETSI</name>
<dbReference type="Pfam" id="PF00646">
    <property type="entry name" value="F-box"/>
    <property type="match status" value="1"/>
</dbReference>
<reference evidence="2 3" key="1">
    <citation type="submission" date="2020-04" db="EMBL/GenBank/DDBJ databases">
        <title>Plant Genome Project.</title>
        <authorList>
            <person name="Zhang R.-G."/>
        </authorList>
    </citation>
    <scope>NUCLEOTIDE SEQUENCE [LARGE SCALE GENOMIC DNA]</scope>
    <source>
        <strain evidence="2">YNK0</strain>
        <tissue evidence="2">Leaf</tissue>
    </source>
</reference>
<dbReference type="EMBL" id="JABCRI010000024">
    <property type="protein sequence ID" value="KAF8377040.1"/>
    <property type="molecule type" value="Genomic_DNA"/>
</dbReference>
<evidence type="ECO:0000313" key="3">
    <source>
        <dbReference type="Proteomes" id="UP000655225"/>
    </source>
</evidence>
<evidence type="ECO:0000313" key="2">
    <source>
        <dbReference type="EMBL" id="KAF8377040.1"/>
    </source>
</evidence>
<sequence>MERRDDRIQSNPESFVDDSHLADGVLFEILLRLPVKSIISFKVVSKRWLSLISTPYFIRLSISHINAFSSPPSTLFFQYVFNSFGRIPPEQMAIHSTSKHPHFESQGFSFNFLPSEPQNPVKILASSNGLVLCRAASQMIYYVSNPLTRQWVTLPRSPRSHRYVRIGFFCKPSPEEDTAIYKVVCVTESMGWSEFLNLEIFSSETGEWSDLKVSCPGPVAMFVAYDRAVCYNEILHWMDTFRKIVAFDPNNSSGRCRIIELPEDRRNRNSYGCLGVCQGSLRYFDEAISIDTNGIPSLGVWVLKDYDKGEWCLEHKTILSEMVSQDDFLNESLLDFPRPLAFHPVDRDILYFGFPGRLVSYNIQSRILEVVCDFAYHKIRLCWWMAFPFVLPSWPTPVPPPSWKFNTRRVAWDVKKWAKKRKQEWKEIVCYNGILHWMDTFWKIVAFDPNSGQCRLIELLEDRRNRNLYGCLGVCQGSLRYFDVAISIDTKLPMVFQIWVPLAFHPVDRDILYFGFLGRLVSYNIQSRILEVLLAAFLHLLVCNILSKKEENWGSSRELRPWHLIPRRNRNSYGCLGVCQGSLRYFDEAISIDTNGIPTLGVWVLKDYDKGEWCLEHKTILSEMVSQDDFPNESLLDFPRPLAFHPVDRDILYFGFPGRLVSYNIQSRILEVV</sequence>
<dbReference type="InterPro" id="IPR056592">
    <property type="entry name" value="Beta-prop_At3g26010-like"/>
</dbReference>
<dbReference type="Proteomes" id="UP000655225">
    <property type="component" value="Unassembled WGS sequence"/>
</dbReference>
<protein>
    <recommendedName>
        <fullName evidence="1">F-box domain-containing protein</fullName>
    </recommendedName>
</protein>
<evidence type="ECO:0000259" key="1">
    <source>
        <dbReference type="SMART" id="SM00256"/>
    </source>
</evidence>
<dbReference type="SMART" id="SM00256">
    <property type="entry name" value="FBOX"/>
    <property type="match status" value="1"/>
</dbReference>
<dbReference type="NCBIfam" id="TIGR01640">
    <property type="entry name" value="F_box_assoc_1"/>
    <property type="match status" value="1"/>
</dbReference>
<dbReference type="Gene3D" id="1.20.1280.50">
    <property type="match status" value="1"/>
</dbReference>
<dbReference type="InterPro" id="IPR036047">
    <property type="entry name" value="F-box-like_dom_sf"/>
</dbReference>
<dbReference type="InterPro" id="IPR001810">
    <property type="entry name" value="F-box_dom"/>
</dbReference>
<comment type="caution">
    <text evidence="2">The sequence shown here is derived from an EMBL/GenBank/DDBJ whole genome shotgun (WGS) entry which is preliminary data.</text>
</comment>
<dbReference type="AlphaFoldDB" id="A0A834YCG4"/>
<dbReference type="OrthoDB" id="674184at2759"/>
<dbReference type="InterPro" id="IPR017451">
    <property type="entry name" value="F-box-assoc_interact_dom"/>
</dbReference>
<keyword evidence="3" id="KW-1185">Reference proteome</keyword>
<dbReference type="PANTHER" id="PTHR35546">
    <property type="entry name" value="F-BOX PROTEIN INTERACTION DOMAIN PROTEIN-RELATED"/>
    <property type="match status" value="1"/>
</dbReference>
<dbReference type="PANTHER" id="PTHR35546:SF130">
    <property type="entry name" value="EXPRESSED PROTEIN"/>
    <property type="match status" value="1"/>
</dbReference>